<dbReference type="SUPFAM" id="SSF48498">
    <property type="entry name" value="Tetracyclin repressor-like, C-terminal domain"/>
    <property type="match status" value="1"/>
</dbReference>
<feature type="DNA-binding region" description="H-T-H motif" evidence="2">
    <location>
        <begin position="143"/>
        <end position="162"/>
    </location>
</feature>
<evidence type="ECO:0000256" key="2">
    <source>
        <dbReference type="PROSITE-ProRule" id="PRU00335"/>
    </source>
</evidence>
<dbReference type="InterPro" id="IPR009057">
    <property type="entry name" value="Homeodomain-like_sf"/>
</dbReference>
<evidence type="ECO:0000256" key="1">
    <source>
        <dbReference type="ARBA" id="ARBA00023125"/>
    </source>
</evidence>
<dbReference type="InterPro" id="IPR001647">
    <property type="entry name" value="HTH_TetR"/>
</dbReference>
<evidence type="ECO:0000259" key="5">
    <source>
        <dbReference type="PROSITE" id="PS50977"/>
    </source>
</evidence>
<name>A0A660CCS0_9PSEU</name>
<dbReference type="InterPro" id="IPR050109">
    <property type="entry name" value="HTH-type_TetR-like_transc_reg"/>
</dbReference>
<dbReference type="OrthoDB" id="1669699at2"/>
<dbReference type="InterPro" id="IPR001387">
    <property type="entry name" value="Cro/C1-type_HTH"/>
</dbReference>
<dbReference type="RefSeq" id="WP_030534219.1">
    <property type="nucleotide sequence ID" value="NZ_JOIJ01000026.1"/>
</dbReference>
<dbReference type="Gene3D" id="1.10.260.40">
    <property type="entry name" value="lambda repressor-like DNA-binding domains"/>
    <property type="match status" value="1"/>
</dbReference>
<reference evidence="6 7" key="1">
    <citation type="submission" date="2019-07" db="EMBL/GenBank/DDBJ databases">
        <title>R&amp;d 2014.</title>
        <authorList>
            <person name="Klenk H.-P."/>
        </authorList>
    </citation>
    <scope>NUCLEOTIDE SEQUENCE [LARGE SCALE GENOMIC DNA]</scope>
    <source>
        <strain evidence="6 7">DSM 43194</strain>
    </source>
</reference>
<dbReference type="Proteomes" id="UP000317303">
    <property type="component" value="Unassembled WGS sequence"/>
</dbReference>
<gene>
    <name evidence="6" type="ORF">JD82_00476</name>
</gene>
<dbReference type="Pfam" id="PF17932">
    <property type="entry name" value="TetR_C_24"/>
    <property type="match status" value="1"/>
</dbReference>
<evidence type="ECO:0000259" key="4">
    <source>
        <dbReference type="PROSITE" id="PS50943"/>
    </source>
</evidence>
<proteinExistence type="predicted"/>
<dbReference type="EMBL" id="VLJV01000001">
    <property type="protein sequence ID" value="TWH18655.1"/>
    <property type="molecule type" value="Genomic_DNA"/>
</dbReference>
<feature type="region of interest" description="Disordered" evidence="3">
    <location>
        <begin position="73"/>
        <end position="111"/>
    </location>
</feature>
<dbReference type="GO" id="GO:0000976">
    <property type="term" value="F:transcription cis-regulatory region binding"/>
    <property type="evidence" value="ECO:0007669"/>
    <property type="project" value="TreeGrafter"/>
</dbReference>
<keyword evidence="1 2" id="KW-0238">DNA-binding</keyword>
<dbReference type="GO" id="GO:0003700">
    <property type="term" value="F:DNA-binding transcription factor activity"/>
    <property type="evidence" value="ECO:0007669"/>
    <property type="project" value="TreeGrafter"/>
</dbReference>
<dbReference type="SMART" id="SM00530">
    <property type="entry name" value="HTH_XRE"/>
    <property type="match status" value="1"/>
</dbReference>
<protein>
    <submittedName>
        <fullName evidence="6">TetR family transcriptional regulator</fullName>
    </submittedName>
</protein>
<evidence type="ECO:0000313" key="7">
    <source>
        <dbReference type="Proteomes" id="UP000317303"/>
    </source>
</evidence>
<dbReference type="AlphaFoldDB" id="A0A660CCS0"/>
<dbReference type="PANTHER" id="PTHR30055:SF237">
    <property type="entry name" value="TRANSCRIPTIONAL REPRESSOR MCE3R"/>
    <property type="match status" value="1"/>
</dbReference>
<dbReference type="PROSITE" id="PS50943">
    <property type="entry name" value="HTH_CROC1"/>
    <property type="match status" value="1"/>
</dbReference>
<dbReference type="Pfam" id="PF00440">
    <property type="entry name" value="TetR_N"/>
    <property type="match status" value="1"/>
</dbReference>
<dbReference type="Pfam" id="PF13560">
    <property type="entry name" value="HTH_31"/>
    <property type="match status" value="1"/>
</dbReference>
<dbReference type="Gene3D" id="1.10.357.10">
    <property type="entry name" value="Tetracycline Repressor, domain 2"/>
    <property type="match status" value="1"/>
</dbReference>
<accession>A0A660CCS0</accession>
<dbReference type="InterPro" id="IPR041490">
    <property type="entry name" value="KstR2_TetR_C"/>
</dbReference>
<dbReference type="SUPFAM" id="SSF46689">
    <property type="entry name" value="Homeodomain-like"/>
    <property type="match status" value="1"/>
</dbReference>
<dbReference type="CDD" id="cd00093">
    <property type="entry name" value="HTH_XRE"/>
    <property type="match status" value="1"/>
</dbReference>
<evidence type="ECO:0000256" key="3">
    <source>
        <dbReference type="SAM" id="MobiDB-lite"/>
    </source>
</evidence>
<feature type="domain" description="HTH cro/C1-type" evidence="4">
    <location>
        <begin position="18"/>
        <end position="72"/>
    </location>
</feature>
<comment type="caution">
    <text evidence="6">The sequence shown here is derived from an EMBL/GenBank/DDBJ whole genome shotgun (WGS) entry which is preliminary data.</text>
</comment>
<organism evidence="6 7">
    <name type="scientific">Prauserella rugosa</name>
    <dbReference type="NCBI Taxonomy" id="43354"/>
    <lineage>
        <taxon>Bacteria</taxon>
        <taxon>Bacillati</taxon>
        <taxon>Actinomycetota</taxon>
        <taxon>Actinomycetes</taxon>
        <taxon>Pseudonocardiales</taxon>
        <taxon>Pseudonocardiaceae</taxon>
        <taxon>Prauserella</taxon>
    </lineage>
</organism>
<dbReference type="PROSITE" id="PS50977">
    <property type="entry name" value="HTH_TETR_2"/>
    <property type="match status" value="1"/>
</dbReference>
<evidence type="ECO:0000313" key="6">
    <source>
        <dbReference type="EMBL" id="TWH18655.1"/>
    </source>
</evidence>
<dbReference type="SUPFAM" id="SSF47413">
    <property type="entry name" value="lambda repressor-like DNA-binding domains"/>
    <property type="match status" value="1"/>
</dbReference>
<keyword evidence="7" id="KW-1185">Reference proteome</keyword>
<dbReference type="PRINTS" id="PR00455">
    <property type="entry name" value="HTHTETR"/>
</dbReference>
<feature type="domain" description="HTH tetR-type" evidence="5">
    <location>
        <begin position="120"/>
        <end position="180"/>
    </location>
</feature>
<dbReference type="InterPro" id="IPR010982">
    <property type="entry name" value="Lambda_DNA-bd_dom_sf"/>
</dbReference>
<sequence>MRDSRGARAASAALGAQVRRARRGRGVTVRGLAGLLDVSPATISQIENGHTGLSASRLSHIADALGTTVSEILNSPTRGADSPPKTADTPPETTNTRSPSPPPGTAPHWPQFTHWRAYEPLEFDPVLHAALDEFVEIGYHGATVRSIAARSGFSVSGIYHYYTSKQQMLVAILERAMTELLARAKAAQSEGRDPVQRFSLQVEHLALFHTHRRELGFVGASEMRSLEQPSRRAIAEMRTAQQRMVDDEVRAAVRLGEFRNDHPHEAARATVTLCTALANWWRPEGHFSPEQTAEQYVEFSLAMMRGTPGSTSS</sequence>
<dbReference type="InterPro" id="IPR036271">
    <property type="entry name" value="Tet_transcr_reg_TetR-rel_C_sf"/>
</dbReference>
<dbReference type="PANTHER" id="PTHR30055">
    <property type="entry name" value="HTH-TYPE TRANSCRIPTIONAL REGULATOR RUTR"/>
    <property type="match status" value="1"/>
</dbReference>